<evidence type="ECO:0000313" key="2">
    <source>
        <dbReference type="EMBL" id="STO20634.1"/>
    </source>
</evidence>
<protein>
    <submittedName>
        <fullName evidence="2">Uncharacterized protein</fullName>
    </submittedName>
</protein>
<sequence>MPNIYINYVITSNRELLISSYHDKVQSKANALPLAKSKDKNIKPKDLQQLEEILPQPFDDGIVKTKLLNLLSTIEGDFDKVIYKGDLNLCTQKKEDLAPYLFDGTLNRFFAGRDVQLILESANKEYVDNAIEFANAIGLTGAVIQTKSGTPKEEARSQVYPQPEAVSKEKREDLPIPESKSSELAQPKIAVQNTAILLDALVKVGVFNTSGTENNTNTSEEKEQIKPKGLTN</sequence>
<organism evidence="2 3">
    <name type="scientific">Fluoribacter dumoffii</name>
    <dbReference type="NCBI Taxonomy" id="463"/>
    <lineage>
        <taxon>Bacteria</taxon>
        <taxon>Pseudomonadati</taxon>
        <taxon>Pseudomonadota</taxon>
        <taxon>Gammaproteobacteria</taxon>
        <taxon>Legionellales</taxon>
        <taxon>Legionellaceae</taxon>
        <taxon>Fluoribacter</taxon>
    </lineage>
</organism>
<reference evidence="2 3" key="1">
    <citation type="submission" date="2018-06" db="EMBL/GenBank/DDBJ databases">
        <authorList>
            <consortium name="Pathogen Informatics"/>
            <person name="Doyle S."/>
        </authorList>
    </citation>
    <scope>NUCLEOTIDE SEQUENCE [LARGE SCALE GENOMIC DNA]</scope>
    <source>
        <strain evidence="2 3">NCTC11370</strain>
    </source>
</reference>
<accession>A0A377G7A1</accession>
<keyword evidence="3" id="KW-1185">Reference proteome</keyword>
<evidence type="ECO:0000256" key="1">
    <source>
        <dbReference type="SAM" id="MobiDB-lite"/>
    </source>
</evidence>
<feature type="compositionally biased region" description="Low complexity" evidence="1">
    <location>
        <begin position="209"/>
        <end position="218"/>
    </location>
</feature>
<gene>
    <name evidence="2" type="ORF">NCTC11370_00693</name>
</gene>
<evidence type="ECO:0000313" key="3">
    <source>
        <dbReference type="Proteomes" id="UP000254554"/>
    </source>
</evidence>
<name>A0A377G7A1_9GAMM</name>
<dbReference type="OrthoDB" id="5654120at2"/>
<feature type="region of interest" description="Disordered" evidence="1">
    <location>
        <begin position="209"/>
        <end position="232"/>
    </location>
</feature>
<dbReference type="Proteomes" id="UP000254554">
    <property type="component" value="Unassembled WGS sequence"/>
</dbReference>
<dbReference type="EMBL" id="UGGT01000001">
    <property type="protein sequence ID" value="STO20634.1"/>
    <property type="molecule type" value="Genomic_DNA"/>
</dbReference>
<dbReference type="AlphaFoldDB" id="A0A377G7A1"/>
<dbReference type="GeneID" id="93292684"/>
<feature type="region of interest" description="Disordered" evidence="1">
    <location>
        <begin position="148"/>
        <end position="181"/>
    </location>
</feature>
<dbReference type="RefSeq" id="WP_019349887.1">
    <property type="nucleotide sequence ID" value="NZ_UGGT01000001.1"/>
</dbReference>
<proteinExistence type="predicted"/>